<comment type="caution">
    <text evidence="2">The sequence shown here is derived from an EMBL/GenBank/DDBJ whole genome shotgun (WGS) entry which is preliminary data.</text>
</comment>
<dbReference type="InterPro" id="IPR013187">
    <property type="entry name" value="F-box-assoc_dom_typ3"/>
</dbReference>
<dbReference type="EMBL" id="JACGWK010000005">
    <property type="protein sequence ID" value="KAL0353213.1"/>
    <property type="molecule type" value="Genomic_DNA"/>
</dbReference>
<organism evidence="2">
    <name type="scientific">Sesamum angustifolium</name>
    <dbReference type="NCBI Taxonomy" id="2727405"/>
    <lineage>
        <taxon>Eukaryota</taxon>
        <taxon>Viridiplantae</taxon>
        <taxon>Streptophyta</taxon>
        <taxon>Embryophyta</taxon>
        <taxon>Tracheophyta</taxon>
        <taxon>Spermatophyta</taxon>
        <taxon>Magnoliopsida</taxon>
        <taxon>eudicotyledons</taxon>
        <taxon>Gunneridae</taxon>
        <taxon>Pentapetalae</taxon>
        <taxon>asterids</taxon>
        <taxon>lamiids</taxon>
        <taxon>Lamiales</taxon>
        <taxon>Pedaliaceae</taxon>
        <taxon>Sesamum</taxon>
    </lineage>
</organism>
<dbReference type="Gene3D" id="1.20.1280.50">
    <property type="match status" value="1"/>
</dbReference>
<dbReference type="PROSITE" id="PS50181">
    <property type="entry name" value="FBOX"/>
    <property type="match status" value="1"/>
</dbReference>
<dbReference type="Pfam" id="PF00646">
    <property type="entry name" value="F-box"/>
    <property type="match status" value="1"/>
</dbReference>
<reference evidence="2" key="1">
    <citation type="submission" date="2020-06" db="EMBL/GenBank/DDBJ databases">
        <authorList>
            <person name="Li T."/>
            <person name="Hu X."/>
            <person name="Zhang T."/>
            <person name="Song X."/>
            <person name="Zhang H."/>
            <person name="Dai N."/>
            <person name="Sheng W."/>
            <person name="Hou X."/>
            <person name="Wei L."/>
        </authorList>
    </citation>
    <scope>NUCLEOTIDE SEQUENCE</scope>
    <source>
        <strain evidence="2">G01</strain>
        <tissue evidence="2">Leaf</tissue>
    </source>
</reference>
<dbReference type="NCBIfam" id="TIGR01640">
    <property type="entry name" value="F_box_assoc_1"/>
    <property type="match status" value="1"/>
</dbReference>
<gene>
    <name evidence="2" type="ORF">Sangu_0902600</name>
</gene>
<evidence type="ECO:0000313" key="2">
    <source>
        <dbReference type="EMBL" id="KAL0353213.1"/>
    </source>
</evidence>
<dbReference type="CDD" id="cd22157">
    <property type="entry name" value="F-box_AtFBW1-like"/>
    <property type="match status" value="1"/>
</dbReference>
<dbReference type="InterPro" id="IPR036047">
    <property type="entry name" value="F-box-like_dom_sf"/>
</dbReference>
<feature type="domain" description="F-box" evidence="1">
    <location>
        <begin position="4"/>
        <end position="54"/>
    </location>
</feature>
<protein>
    <submittedName>
        <fullName evidence="2">F-box protein</fullName>
    </submittedName>
</protein>
<dbReference type="SUPFAM" id="SSF81383">
    <property type="entry name" value="F-box domain"/>
    <property type="match status" value="1"/>
</dbReference>
<evidence type="ECO:0000259" key="1">
    <source>
        <dbReference type="PROSITE" id="PS50181"/>
    </source>
</evidence>
<proteinExistence type="predicted"/>
<dbReference type="Pfam" id="PF08268">
    <property type="entry name" value="FBA_3"/>
    <property type="match status" value="1"/>
</dbReference>
<dbReference type="PANTHER" id="PTHR31111">
    <property type="entry name" value="BNAA05G37150D PROTEIN-RELATED"/>
    <property type="match status" value="1"/>
</dbReference>
<sequence>MSASVRQLLLPHELVFEILSCLPVSSLLRFKCVSKRWSSTIQDPAFVDVHMKRAIGSWVFRTTSDDPYESSAEQIYISRCRGLILEKRKGAQKFRLRNPSTREILHVPAPDENVLCCMRLCYITSTNEFKLVYPYTNGADENGGFKILTIGPNATWRMIEFPFSLKLGIVRVDIKVLREVYYMIRLPKSAGTCDAEVVCLEMENEQVTRIKIPDNLFLDWRTVGPVDWDGKLSLGGVQNKRLHVWALESVREQRWANRKIVIPLPFMKESPELYDIFPCALHEIGLVINSEHGELLVLDIVTGNIMQRVRAPAGEQFLYYNEPTLLRLEGMRPETETTYESN</sequence>
<name>A0AAW2PE38_9LAMI</name>
<dbReference type="SMART" id="SM00256">
    <property type="entry name" value="FBOX"/>
    <property type="match status" value="1"/>
</dbReference>
<accession>A0AAW2PE38</accession>
<dbReference type="InterPro" id="IPR017451">
    <property type="entry name" value="F-box-assoc_interact_dom"/>
</dbReference>
<reference evidence="2" key="2">
    <citation type="journal article" date="2024" name="Plant">
        <title>Genomic evolution and insights into agronomic trait innovations of Sesamum species.</title>
        <authorList>
            <person name="Miao H."/>
            <person name="Wang L."/>
            <person name="Qu L."/>
            <person name="Liu H."/>
            <person name="Sun Y."/>
            <person name="Le M."/>
            <person name="Wang Q."/>
            <person name="Wei S."/>
            <person name="Zheng Y."/>
            <person name="Lin W."/>
            <person name="Duan Y."/>
            <person name="Cao H."/>
            <person name="Xiong S."/>
            <person name="Wang X."/>
            <person name="Wei L."/>
            <person name="Li C."/>
            <person name="Ma Q."/>
            <person name="Ju M."/>
            <person name="Zhao R."/>
            <person name="Li G."/>
            <person name="Mu C."/>
            <person name="Tian Q."/>
            <person name="Mei H."/>
            <person name="Zhang T."/>
            <person name="Gao T."/>
            <person name="Zhang H."/>
        </authorList>
    </citation>
    <scope>NUCLEOTIDE SEQUENCE</scope>
    <source>
        <strain evidence="2">G01</strain>
    </source>
</reference>
<dbReference type="InterPro" id="IPR001810">
    <property type="entry name" value="F-box_dom"/>
</dbReference>
<dbReference type="PANTHER" id="PTHR31111:SF136">
    <property type="entry name" value="F-BOX ASSOCIATED DOMAIN-CONTAINING PROTEIN"/>
    <property type="match status" value="1"/>
</dbReference>
<dbReference type="AlphaFoldDB" id="A0AAW2PE38"/>